<proteinExistence type="predicted"/>
<dbReference type="EMBL" id="BAAAQY010000009">
    <property type="protein sequence ID" value="GAA2242911.1"/>
    <property type="molecule type" value="Genomic_DNA"/>
</dbReference>
<protein>
    <recommendedName>
        <fullName evidence="3">Nucleotidyl transferase AbiEii/AbiGii toxin family protein</fullName>
    </recommendedName>
</protein>
<sequence>MSTERELQRELTRTALTILGDRSFALAGSGAIREHGIADRATRAVDLFTSDVDPAAFDSGVDALVLHLERAGFVVDVVRRSSRFAQLRVTVGGGRSVDMDLAVDWRETEPDHLAIGPVLSLRDAVGSKVDALFTRAEARDYLDVDAIRRSGLFSDQISWTRCAASGSNEWNATVSTPRNWTRRRSGWCGGRRRCARKPGRVRIRTTILRSSSGAERRGGVER</sequence>
<dbReference type="InterPro" id="IPR014942">
    <property type="entry name" value="AbiEii"/>
</dbReference>
<comment type="caution">
    <text evidence="1">The sequence shown here is derived from an EMBL/GenBank/DDBJ whole genome shotgun (WGS) entry which is preliminary data.</text>
</comment>
<evidence type="ECO:0000313" key="2">
    <source>
        <dbReference type="Proteomes" id="UP001500929"/>
    </source>
</evidence>
<name>A0ABN3DW37_9MICO</name>
<accession>A0ABN3DW37</accession>
<evidence type="ECO:0008006" key="3">
    <source>
        <dbReference type="Google" id="ProtNLM"/>
    </source>
</evidence>
<reference evidence="1 2" key="1">
    <citation type="journal article" date="2019" name="Int. J. Syst. Evol. Microbiol.">
        <title>The Global Catalogue of Microorganisms (GCM) 10K type strain sequencing project: providing services to taxonomists for standard genome sequencing and annotation.</title>
        <authorList>
            <consortium name="The Broad Institute Genomics Platform"/>
            <consortium name="The Broad Institute Genome Sequencing Center for Infectious Disease"/>
            <person name="Wu L."/>
            <person name="Ma J."/>
        </authorList>
    </citation>
    <scope>NUCLEOTIDE SEQUENCE [LARGE SCALE GENOMIC DNA]</scope>
    <source>
        <strain evidence="1 2">JCM 16117</strain>
    </source>
</reference>
<organism evidence="1 2">
    <name type="scientific">Herbiconiux moechotypicola</name>
    <dbReference type="NCBI Taxonomy" id="637393"/>
    <lineage>
        <taxon>Bacteria</taxon>
        <taxon>Bacillati</taxon>
        <taxon>Actinomycetota</taxon>
        <taxon>Actinomycetes</taxon>
        <taxon>Micrococcales</taxon>
        <taxon>Microbacteriaceae</taxon>
        <taxon>Herbiconiux</taxon>
    </lineage>
</organism>
<gene>
    <name evidence="1" type="ORF">GCM10009851_30250</name>
</gene>
<dbReference type="Pfam" id="PF08843">
    <property type="entry name" value="AbiEii"/>
    <property type="match status" value="1"/>
</dbReference>
<evidence type="ECO:0000313" key="1">
    <source>
        <dbReference type="EMBL" id="GAA2242911.1"/>
    </source>
</evidence>
<dbReference type="Proteomes" id="UP001500929">
    <property type="component" value="Unassembled WGS sequence"/>
</dbReference>
<dbReference type="RefSeq" id="WP_259480371.1">
    <property type="nucleotide sequence ID" value="NZ_JANLCN010000009.1"/>
</dbReference>
<keyword evidence="2" id="KW-1185">Reference proteome</keyword>